<sequence>MVKTQRTLIGILSALAIVSLSAVSCEPTALTSTSTSTKKYEIPFKLSRNKIILPVRVGDSRELKIILDTGMHFEGLLVYNKDLKDSITLENEIEVQVPGAGADSASTAVMADSMSFHMGAVKFTNQRIIILQSDRMAGFTSDGVTGYSLFGNYTVEVDYDKMIITLHESKEVKVDSSWEWLPMTFKDNKIPWIEAAVNINGKKEVPVSVYIDLASSEAIELLVRKAMKFDLPDELKESYLGRGLSGDIYGHEGRIASLKLGSFYLENIPTAFAPAEVRSKQEGADGIIGNNALRRFNLIFDYKNARLYIKPNEYFSEPF</sequence>
<gene>
    <name evidence="2" type="ORF">AMJ87_02375</name>
</gene>
<feature type="signal peptide" evidence="1">
    <location>
        <begin position="1"/>
        <end position="24"/>
    </location>
</feature>
<dbReference type="Gene3D" id="2.40.70.10">
    <property type="entry name" value="Acid Proteases"/>
    <property type="match status" value="2"/>
</dbReference>
<evidence type="ECO:0000313" key="3">
    <source>
        <dbReference type="Proteomes" id="UP000051096"/>
    </source>
</evidence>
<name>A0A0S8GJI6_UNCW3</name>
<comment type="caution">
    <text evidence="2">The sequence shown here is derived from an EMBL/GenBank/DDBJ whole genome shotgun (WGS) entry which is preliminary data.</text>
</comment>
<feature type="chain" id="PRO_5006646950" description="Peptidase A2 domain-containing protein" evidence="1">
    <location>
        <begin position="25"/>
        <end position="319"/>
    </location>
</feature>
<dbReference type="Pfam" id="PF13650">
    <property type="entry name" value="Asp_protease_2"/>
    <property type="match status" value="1"/>
</dbReference>
<proteinExistence type="predicted"/>
<organism evidence="2 3">
    <name type="scientific">candidate division WOR_3 bacterium SM23_60</name>
    <dbReference type="NCBI Taxonomy" id="1703780"/>
    <lineage>
        <taxon>Bacteria</taxon>
        <taxon>Bacteria division WOR-3</taxon>
    </lineage>
</organism>
<dbReference type="AlphaFoldDB" id="A0A0S8GJI6"/>
<dbReference type="Proteomes" id="UP000051096">
    <property type="component" value="Unassembled WGS sequence"/>
</dbReference>
<dbReference type="EMBL" id="LJUO01000013">
    <property type="protein sequence ID" value="KPK73219.1"/>
    <property type="molecule type" value="Genomic_DNA"/>
</dbReference>
<protein>
    <recommendedName>
        <fullName evidence="4">Peptidase A2 domain-containing protein</fullName>
    </recommendedName>
</protein>
<dbReference type="InterPro" id="IPR021109">
    <property type="entry name" value="Peptidase_aspartic_dom_sf"/>
</dbReference>
<evidence type="ECO:0000256" key="1">
    <source>
        <dbReference type="SAM" id="SignalP"/>
    </source>
</evidence>
<keyword evidence="1" id="KW-0732">Signal</keyword>
<accession>A0A0S8GJI6</accession>
<evidence type="ECO:0000313" key="2">
    <source>
        <dbReference type="EMBL" id="KPK73219.1"/>
    </source>
</evidence>
<dbReference type="PROSITE" id="PS51257">
    <property type="entry name" value="PROKAR_LIPOPROTEIN"/>
    <property type="match status" value="1"/>
</dbReference>
<evidence type="ECO:0008006" key="4">
    <source>
        <dbReference type="Google" id="ProtNLM"/>
    </source>
</evidence>
<reference evidence="2 3" key="1">
    <citation type="journal article" date="2015" name="Microbiome">
        <title>Genomic resolution of linkages in carbon, nitrogen, and sulfur cycling among widespread estuary sediment bacteria.</title>
        <authorList>
            <person name="Baker B.J."/>
            <person name="Lazar C.S."/>
            <person name="Teske A.P."/>
            <person name="Dick G.J."/>
        </authorList>
    </citation>
    <scope>NUCLEOTIDE SEQUENCE [LARGE SCALE GENOMIC DNA]</scope>
    <source>
        <strain evidence="2">SM23_60</strain>
    </source>
</reference>